<dbReference type="PRINTS" id="PR00034">
    <property type="entry name" value="HTHCRP"/>
</dbReference>
<evidence type="ECO:0000259" key="4">
    <source>
        <dbReference type="PROSITE" id="PS51063"/>
    </source>
</evidence>
<dbReference type="InterPro" id="IPR036390">
    <property type="entry name" value="WH_DNA-bd_sf"/>
</dbReference>
<evidence type="ECO:0000313" key="5">
    <source>
        <dbReference type="EMBL" id="SMQ69598.1"/>
    </source>
</evidence>
<evidence type="ECO:0000256" key="2">
    <source>
        <dbReference type="ARBA" id="ARBA00023125"/>
    </source>
</evidence>
<dbReference type="GO" id="GO:0003677">
    <property type="term" value="F:DNA binding"/>
    <property type="evidence" value="ECO:0007669"/>
    <property type="project" value="UniProtKB-KW"/>
</dbReference>
<dbReference type="Gene3D" id="2.60.120.10">
    <property type="entry name" value="Jelly Rolls"/>
    <property type="match status" value="1"/>
</dbReference>
<dbReference type="RefSeq" id="WP_086437656.1">
    <property type="nucleotide sequence ID" value="NZ_FXWG01000002.1"/>
</dbReference>
<dbReference type="Proteomes" id="UP000194420">
    <property type="component" value="Unassembled WGS sequence"/>
</dbReference>
<sequence>MANESTFQLFTRSAFGLEPGCRVGVQFKALATPAALTRGELAPLDQHFDQLVFVARGATKLAAHASEDREQIVAFHFGGDIVSIPAEGLYSYTLTALVDTELLSFPAREFFDFAATEVSTSRALMDRLPRALHRCRDKAVALGQKSALERLAGFLLAMSERVGVTEGNVVILELPMSRRDIGDSIGLTIETVSRQLGALRDAGFIATQGRSRIALLDLEALRKSAGFAPLPTDISPQLGKFDLDQCDAVQARLPEPETGRI</sequence>
<evidence type="ECO:0000256" key="1">
    <source>
        <dbReference type="ARBA" id="ARBA00023015"/>
    </source>
</evidence>
<keyword evidence="6" id="KW-1185">Reference proteome</keyword>
<proteinExistence type="predicted"/>
<gene>
    <name evidence="5" type="ORF">SAMN06297468_1783</name>
</gene>
<dbReference type="SUPFAM" id="SSF46785">
    <property type="entry name" value="Winged helix' DNA-binding domain"/>
    <property type="match status" value="1"/>
</dbReference>
<dbReference type="CDD" id="cd00092">
    <property type="entry name" value="HTH_CRP"/>
    <property type="match status" value="1"/>
</dbReference>
<organism evidence="5 6">
    <name type="scientific">Altererythrobacter xiamenensis</name>
    <dbReference type="NCBI Taxonomy" id="1316679"/>
    <lineage>
        <taxon>Bacteria</taxon>
        <taxon>Pseudomonadati</taxon>
        <taxon>Pseudomonadota</taxon>
        <taxon>Alphaproteobacteria</taxon>
        <taxon>Sphingomonadales</taxon>
        <taxon>Erythrobacteraceae</taxon>
        <taxon>Altererythrobacter</taxon>
    </lineage>
</organism>
<dbReference type="PROSITE" id="PS00042">
    <property type="entry name" value="HTH_CRP_1"/>
    <property type="match status" value="1"/>
</dbReference>
<dbReference type="InterPro" id="IPR012318">
    <property type="entry name" value="HTH_CRP"/>
</dbReference>
<dbReference type="InterPro" id="IPR018335">
    <property type="entry name" value="Tscrpt_reg_HTH_Crp-type_CS"/>
</dbReference>
<keyword evidence="2" id="KW-0238">DNA-binding</keyword>
<dbReference type="InterPro" id="IPR014710">
    <property type="entry name" value="RmlC-like_jellyroll"/>
</dbReference>
<dbReference type="PROSITE" id="PS51063">
    <property type="entry name" value="HTH_CRP_2"/>
    <property type="match status" value="1"/>
</dbReference>
<dbReference type="OrthoDB" id="667966at2"/>
<keyword evidence="1" id="KW-0805">Transcription regulation</keyword>
<dbReference type="GO" id="GO:0003700">
    <property type="term" value="F:DNA-binding transcription factor activity"/>
    <property type="evidence" value="ECO:0007669"/>
    <property type="project" value="InterPro"/>
</dbReference>
<dbReference type="InterPro" id="IPR036388">
    <property type="entry name" value="WH-like_DNA-bd_sf"/>
</dbReference>
<dbReference type="Pfam" id="PF00027">
    <property type="entry name" value="cNMP_binding"/>
    <property type="match status" value="1"/>
</dbReference>
<feature type="domain" description="HTH crp-type" evidence="4">
    <location>
        <begin position="145"/>
        <end position="219"/>
    </location>
</feature>
<dbReference type="EMBL" id="FXWG01000002">
    <property type="protein sequence ID" value="SMQ69598.1"/>
    <property type="molecule type" value="Genomic_DNA"/>
</dbReference>
<evidence type="ECO:0000256" key="3">
    <source>
        <dbReference type="ARBA" id="ARBA00023163"/>
    </source>
</evidence>
<dbReference type="AlphaFoldDB" id="A0A1Y6F3U7"/>
<dbReference type="Pfam" id="PF13545">
    <property type="entry name" value="HTH_Crp_2"/>
    <property type="match status" value="1"/>
</dbReference>
<dbReference type="SUPFAM" id="SSF51206">
    <property type="entry name" value="cAMP-binding domain-like"/>
    <property type="match status" value="1"/>
</dbReference>
<dbReference type="SMART" id="SM00419">
    <property type="entry name" value="HTH_CRP"/>
    <property type="match status" value="1"/>
</dbReference>
<reference evidence="6" key="1">
    <citation type="submission" date="2017-04" db="EMBL/GenBank/DDBJ databases">
        <authorList>
            <person name="Varghese N."/>
            <person name="Submissions S."/>
        </authorList>
    </citation>
    <scope>NUCLEOTIDE SEQUENCE [LARGE SCALE GENOMIC DNA]</scope>
</reference>
<evidence type="ECO:0000313" key="6">
    <source>
        <dbReference type="Proteomes" id="UP000194420"/>
    </source>
</evidence>
<accession>A0A1Y6F3U7</accession>
<dbReference type="InterPro" id="IPR000595">
    <property type="entry name" value="cNMP-bd_dom"/>
</dbReference>
<name>A0A1Y6F3U7_9SPHN</name>
<protein>
    <submittedName>
        <fullName evidence="5">CRP/FNR family transcriptional regulator, anaerobic regulatory protein</fullName>
    </submittedName>
</protein>
<dbReference type="InterPro" id="IPR018490">
    <property type="entry name" value="cNMP-bd_dom_sf"/>
</dbReference>
<dbReference type="CDD" id="cd00038">
    <property type="entry name" value="CAP_ED"/>
    <property type="match status" value="1"/>
</dbReference>
<keyword evidence="3" id="KW-0804">Transcription</keyword>
<dbReference type="Gene3D" id="1.10.10.10">
    <property type="entry name" value="Winged helix-like DNA-binding domain superfamily/Winged helix DNA-binding domain"/>
    <property type="match status" value="1"/>
</dbReference>